<gene>
    <name evidence="1" type="ORF">L9F63_011841</name>
</gene>
<dbReference type="Proteomes" id="UP001233999">
    <property type="component" value="Unassembled WGS sequence"/>
</dbReference>
<dbReference type="AlphaFoldDB" id="A0AAD8AE10"/>
<comment type="caution">
    <text evidence="1">The sequence shown here is derived from an EMBL/GenBank/DDBJ whole genome shotgun (WGS) entry which is preliminary data.</text>
</comment>
<feature type="non-terminal residue" evidence="1">
    <location>
        <position position="130"/>
    </location>
</feature>
<keyword evidence="2" id="KW-1185">Reference proteome</keyword>
<proteinExistence type="predicted"/>
<evidence type="ECO:0000313" key="2">
    <source>
        <dbReference type="Proteomes" id="UP001233999"/>
    </source>
</evidence>
<reference evidence="1" key="1">
    <citation type="journal article" date="2023" name="IScience">
        <title>Live-bearing cockroach genome reveals convergent evolutionary mechanisms linked to viviparity in insects and beyond.</title>
        <authorList>
            <person name="Fouks B."/>
            <person name="Harrison M.C."/>
            <person name="Mikhailova A.A."/>
            <person name="Marchal E."/>
            <person name="English S."/>
            <person name="Carruthers M."/>
            <person name="Jennings E.C."/>
            <person name="Chiamaka E.L."/>
            <person name="Frigard R.A."/>
            <person name="Pippel M."/>
            <person name="Attardo G.M."/>
            <person name="Benoit J.B."/>
            <person name="Bornberg-Bauer E."/>
            <person name="Tobe S.S."/>
        </authorList>
    </citation>
    <scope>NUCLEOTIDE SEQUENCE</scope>
    <source>
        <strain evidence="1">Stay&amp;Tobe</strain>
    </source>
</reference>
<dbReference type="EMBL" id="JASPKZ010001618">
    <property type="protein sequence ID" value="KAJ9597320.1"/>
    <property type="molecule type" value="Genomic_DNA"/>
</dbReference>
<organism evidence="1 2">
    <name type="scientific">Diploptera punctata</name>
    <name type="common">Pacific beetle cockroach</name>
    <dbReference type="NCBI Taxonomy" id="6984"/>
    <lineage>
        <taxon>Eukaryota</taxon>
        <taxon>Metazoa</taxon>
        <taxon>Ecdysozoa</taxon>
        <taxon>Arthropoda</taxon>
        <taxon>Hexapoda</taxon>
        <taxon>Insecta</taxon>
        <taxon>Pterygota</taxon>
        <taxon>Neoptera</taxon>
        <taxon>Polyneoptera</taxon>
        <taxon>Dictyoptera</taxon>
        <taxon>Blattodea</taxon>
        <taxon>Blaberoidea</taxon>
        <taxon>Blaberidae</taxon>
        <taxon>Diplopterinae</taxon>
        <taxon>Diploptera</taxon>
    </lineage>
</organism>
<reference evidence="1" key="2">
    <citation type="submission" date="2023-05" db="EMBL/GenBank/DDBJ databases">
        <authorList>
            <person name="Fouks B."/>
        </authorList>
    </citation>
    <scope>NUCLEOTIDE SEQUENCE</scope>
    <source>
        <strain evidence="1">Stay&amp;Tobe</strain>
        <tissue evidence="1">Testes</tissue>
    </source>
</reference>
<accession>A0AAD8AE10</accession>
<feature type="non-terminal residue" evidence="1">
    <location>
        <position position="1"/>
    </location>
</feature>
<protein>
    <submittedName>
        <fullName evidence="1">Uncharacterized protein</fullName>
    </submittedName>
</protein>
<sequence length="130" mass="14971">FKYNNSSIFQLIMRTLTISHDSRGQEIHKRVRTSMNSEGMADRCKKENSGNIHATKNELQCARIHKNNQLDDCELSSPPLLVEISDDEIKSHIDSDSIPDWNITFKQFLVHKQAVERYHPYLTSPANQSS</sequence>
<evidence type="ECO:0000313" key="1">
    <source>
        <dbReference type="EMBL" id="KAJ9597320.1"/>
    </source>
</evidence>
<name>A0AAD8AE10_DIPPU</name>